<dbReference type="EMBL" id="SMKW01000042">
    <property type="protein sequence ID" value="TDD43053.1"/>
    <property type="molecule type" value="Genomic_DNA"/>
</dbReference>
<comment type="caution">
    <text evidence="1">The sequence shown here is derived from an EMBL/GenBank/DDBJ whole genome shotgun (WGS) entry which is preliminary data.</text>
</comment>
<organism evidence="1 2">
    <name type="scientific">Saccharopolyspora elongata</name>
    <dbReference type="NCBI Taxonomy" id="2530387"/>
    <lineage>
        <taxon>Bacteria</taxon>
        <taxon>Bacillati</taxon>
        <taxon>Actinomycetota</taxon>
        <taxon>Actinomycetes</taxon>
        <taxon>Pseudonocardiales</taxon>
        <taxon>Pseudonocardiaceae</taxon>
        <taxon>Saccharopolyspora</taxon>
    </lineage>
</organism>
<protein>
    <recommendedName>
        <fullName evidence="3">NB-ARC domain-containing protein</fullName>
    </recommendedName>
</protein>
<dbReference type="Proteomes" id="UP000294947">
    <property type="component" value="Unassembled WGS sequence"/>
</dbReference>
<evidence type="ECO:0008006" key="3">
    <source>
        <dbReference type="Google" id="ProtNLM"/>
    </source>
</evidence>
<reference evidence="1 2" key="1">
    <citation type="submission" date="2019-03" db="EMBL/GenBank/DDBJ databases">
        <title>Draft genome sequences of novel Actinobacteria.</title>
        <authorList>
            <person name="Sahin N."/>
            <person name="Ay H."/>
            <person name="Saygin H."/>
        </authorList>
    </citation>
    <scope>NUCLEOTIDE SEQUENCE [LARGE SCALE GENOMIC DNA]</scope>
    <source>
        <strain evidence="1 2">7K502</strain>
    </source>
</reference>
<dbReference type="Gene3D" id="1.25.40.10">
    <property type="entry name" value="Tetratricopeptide repeat domain"/>
    <property type="match status" value="1"/>
</dbReference>
<dbReference type="AlphaFoldDB" id="A0A4R4YEF5"/>
<dbReference type="InterPro" id="IPR027417">
    <property type="entry name" value="P-loop_NTPase"/>
</dbReference>
<keyword evidence="2" id="KW-1185">Reference proteome</keyword>
<dbReference type="InterPro" id="IPR011990">
    <property type="entry name" value="TPR-like_helical_dom_sf"/>
</dbReference>
<dbReference type="SUPFAM" id="SSF48452">
    <property type="entry name" value="TPR-like"/>
    <property type="match status" value="1"/>
</dbReference>
<evidence type="ECO:0000313" key="1">
    <source>
        <dbReference type="EMBL" id="TDD43053.1"/>
    </source>
</evidence>
<proteinExistence type="predicted"/>
<dbReference type="SUPFAM" id="SSF52540">
    <property type="entry name" value="P-loop containing nucleoside triphosphate hydrolases"/>
    <property type="match status" value="1"/>
</dbReference>
<gene>
    <name evidence="1" type="ORF">E1288_27680</name>
</gene>
<accession>A0A4R4YEF5</accession>
<dbReference type="Gene3D" id="3.40.50.300">
    <property type="entry name" value="P-loop containing nucleotide triphosphate hydrolases"/>
    <property type="match status" value="1"/>
</dbReference>
<sequence>MADGGNRFDGTADAVVQARDIYGDVYQYAPSSPKAPPRQVPPPSRFYTNNERQLAEITKFLRPCEARDHQRPGLVVLRGDPGGGKSATAYQWIHEYGKHYQDGLFYASLTAGTRETGLESEALHNWLLGVGYARDQIPATLDGRAALYRSWSTDKRVAVVIDDAISAAQVRALLPGMGNSAVLVTEARSLGALRARDGAEFVPLDPLSAESARLLVFRIVGETRDLARESEQVDELIGLCEGQTTALCVAASLLVEFPDRPVARWVRELSREGRRLAALSRDENLSVLAVFNTAVGRLDERAQQVYAAFGQHPGTGDVSLAALSVAVAFDEEDVQDALDRLCAAHLVREVGEDRYFAYSLIREHARARFPDAAAMRVRFEEFYLRKAIAAGHAVQPKRGWLEKLWPELLAELADSSGDGWGWLDAERANVLAVARGLHSSGSEQLCQLAVALWPFQEQAKYVEDMDVLNKNAAEVAVERDLTFAKGLAVVQRGFAFRTRGEYDKAATLFAEGEELARQSERVDLAATAVESLGISLRDQGDRGEARTALRRNLEMAEVLDDPRRTALARMHLGSVDEPEAGVRLLDQALGAFEELGEGYNAAKTRMWRGKRHTELRRYADSEADLISALAYMTAHHKHFDRAQILLFFGENAHAAGDAAAARQHFMDALALCRMRGFAELAQRVQGRLDEDQS</sequence>
<name>A0A4R4YEF5_9PSEU</name>
<evidence type="ECO:0000313" key="2">
    <source>
        <dbReference type="Proteomes" id="UP000294947"/>
    </source>
</evidence>